<proteinExistence type="inferred from homology"/>
<keyword evidence="5" id="KW-0125">Carotenoid biosynthesis</keyword>
<reference evidence="12" key="2">
    <citation type="submission" date="2021-09" db="EMBL/GenBank/DDBJ databases">
        <authorList>
            <person name="Gilroy R."/>
        </authorList>
    </citation>
    <scope>NUCLEOTIDE SEQUENCE</scope>
    <source>
        <strain evidence="12">ChiSjej5B23-16112</strain>
    </source>
</reference>
<protein>
    <recommendedName>
        <fullName evidence="10">4,4'-diaponeurosporenoate glycosyltransferase</fullName>
    </recommendedName>
</protein>
<evidence type="ECO:0000256" key="6">
    <source>
        <dbReference type="ARBA" id="ARBA00023136"/>
    </source>
</evidence>
<evidence type="ECO:0000256" key="5">
    <source>
        <dbReference type="ARBA" id="ARBA00022746"/>
    </source>
</evidence>
<dbReference type="Gene3D" id="3.90.550.10">
    <property type="entry name" value="Spore Coat Polysaccharide Biosynthesis Protein SpsA, Chain A"/>
    <property type="match status" value="2"/>
</dbReference>
<evidence type="ECO:0000256" key="10">
    <source>
        <dbReference type="ARBA" id="ARBA00040345"/>
    </source>
</evidence>
<evidence type="ECO:0000259" key="11">
    <source>
        <dbReference type="Pfam" id="PF00535"/>
    </source>
</evidence>
<dbReference type="Pfam" id="PF09837">
    <property type="entry name" value="DUF2064"/>
    <property type="match status" value="1"/>
</dbReference>
<evidence type="ECO:0000256" key="1">
    <source>
        <dbReference type="ARBA" id="ARBA00004236"/>
    </source>
</evidence>
<dbReference type="AlphaFoldDB" id="A0A921HYY2"/>
<reference evidence="12" key="1">
    <citation type="journal article" date="2021" name="PeerJ">
        <title>Extensive microbial diversity within the chicken gut microbiome revealed by metagenomics and culture.</title>
        <authorList>
            <person name="Gilroy R."/>
            <person name="Ravi A."/>
            <person name="Getino M."/>
            <person name="Pursley I."/>
            <person name="Horton D.L."/>
            <person name="Alikhan N.F."/>
            <person name="Baker D."/>
            <person name="Gharbi K."/>
            <person name="Hall N."/>
            <person name="Watson M."/>
            <person name="Adriaenssens E.M."/>
            <person name="Foster-Nyarko E."/>
            <person name="Jarju S."/>
            <person name="Secka A."/>
            <person name="Antonio M."/>
            <person name="Oren A."/>
            <person name="Chaudhuri R.R."/>
            <person name="La Ragione R."/>
            <person name="Hildebrand F."/>
            <person name="Pallen M.J."/>
        </authorList>
    </citation>
    <scope>NUCLEOTIDE SEQUENCE</scope>
    <source>
        <strain evidence="12">ChiSjej5B23-16112</strain>
    </source>
</reference>
<evidence type="ECO:0000256" key="8">
    <source>
        <dbReference type="ARBA" id="ARBA00037904"/>
    </source>
</evidence>
<gene>
    <name evidence="12" type="ORF">K8V82_01095</name>
</gene>
<comment type="subcellular location">
    <subcellularLocation>
        <location evidence="1">Cell membrane</location>
    </subcellularLocation>
</comment>
<sequence>MKKAVIIFTRVPVPGQTKTRMMPHLSPRQCARLHNCFLKDIAGQCRDCGADIFVCCTPEDGKGRLEKIIGKATGWFPQADGGLGERMYTALADVLGRGYGSCLLVGTDVPELRRESLEKAFEVLEKNDVVFGRTEDGGYYLVGMKHPLKEAFSLDVYGHGKVLEETLAELEEKGFTVGFTDTLSDMDTPEDLRGYRRRMTQDRRLKESFTGRYLARISRISIIIPIYNESRTIEKMQRQLLPLKDRCEILFVDGGSTDDTLAKISPAFRVIRSRKGRAWQMNEGAARSSGDILFFLHCDSELPAHPLERIRRVMRDHRAGCFGIAFHSKNFFMFTCRVISNHRIRDRKVMFGDQGVFLDRELFFEAGMFPEIPLMEDYQLSLTLKEMDVKLGMADRRIYTSDRRFPPGTIPKLKVMWKMNRLRKMYRDGMDIEKIAQMYRDVR</sequence>
<feature type="domain" description="Glycosyltransferase 2-like" evidence="11">
    <location>
        <begin position="221"/>
        <end position="332"/>
    </location>
</feature>
<dbReference type="Proteomes" id="UP000769156">
    <property type="component" value="Unassembled WGS sequence"/>
</dbReference>
<dbReference type="InterPro" id="IPR026461">
    <property type="entry name" value="Trfase_2_rSAM/seldom_assoc"/>
</dbReference>
<dbReference type="GO" id="GO:0016757">
    <property type="term" value="F:glycosyltransferase activity"/>
    <property type="evidence" value="ECO:0007669"/>
    <property type="project" value="UniProtKB-KW"/>
</dbReference>
<evidence type="ECO:0000256" key="9">
    <source>
        <dbReference type="ARBA" id="ARBA00038120"/>
    </source>
</evidence>
<dbReference type="InterPro" id="IPR018641">
    <property type="entry name" value="Trfase_1_rSAM/seldom-assoc"/>
</dbReference>
<name>A0A921HYY2_9FIRM</name>
<evidence type="ECO:0000256" key="4">
    <source>
        <dbReference type="ARBA" id="ARBA00022679"/>
    </source>
</evidence>
<dbReference type="GO" id="GO:0005886">
    <property type="term" value="C:plasma membrane"/>
    <property type="evidence" value="ECO:0007669"/>
    <property type="project" value="UniProtKB-SubCell"/>
</dbReference>
<comment type="similarity">
    <text evidence="9">Belongs to the glycosyltransferase 2 family. CrtQ subfamily.</text>
</comment>
<dbReference type="EMBL" id="DYVY01000024">
    <property type="protein sequence ID" value="HJF93375.1"/>
    <property type="molecule type" value="Genomic_DNA"/>
</dbReference>
<dbReference type="NCBIfam" id="TIGR04282">
    <property type="entry name" value="glyco_like_cofC"/>
    <property type="match status" value="1"/>
</dbReference>
<comment type="function">
    <text evidence="7">Catalyzes the glycosylation of 4,4'-diaponeurosporenoate, i.e. the esterification of glucose at the C1'' position with the carboxyl group of 4,4'-diaponeurosporenic acid, to form glycosyl-4,4'-diaponeurosporenoate. This is a step in the biosynthesis of staphyloxanthin, an orange pigment present in most staphylococci strains.</text>
</comment>
<dbReference type="InterPro" id="IPR001173">
    <property type="entry name" value="Glyco_trans_2-like"/>
</dbReference>
<dbReference type="Pfam" id="PF00535">
    <property type="entry name" value="Glycos_transf_2"/>
    <property type="match status" value="1"/>
</dbReference>
<dbReference type="NCBIfam" id="TIGR04283">
    <property type="entry name" value="glyco_like_mftF"/>
    <property type="match status" value="1"/>
</dbReference>
<dbReference type="GO" id="GO:0016117">
    <property type="term" value="P:carotenoid biosynthetic process"/>
    <property type="evidence" value="ECO:0007669"/>
    <property type="project" value="UniProtKB-KW"/>
</dbReference>
<dbReference type="SUPFAM" id="SSF53448">
    <property type="entry name" value="Nucleotide-diphospho-sugar transferases"/>
    <property type="match status" value="2"/>
</dbReference>
<comment type="pathway">
    <text evidence="8">Carotenoid biosynthesis; staphyloxanthin biosynthesis; staphyloxanthin from farnesyl diphosphate: step 4/5.</text>
</comment>
<keyword evidence="4" id="KW-0808">Transferase</keyword>
<dbReference type="PANTHER" id="PTHR43646">
    <property type="entry name" value="GLYCOSYLTRANSFERASE"/>
    <property type="match status" value="1"/>
</dbReference>
<keyword evidence="3" id="KW-0328">Glycosyltransferase</keyword>
<dbReference type="InterPro" id="IPR029044">
    <property type="entry name" value="Nucleotide-diphossugar_trans"/>
</dbReference>
<dbReference type="PANTHER" id="PTHR43646:SF2">
    <property type="entry name" value="GLYCOSYLTRANSFERASE 2-LIKE DOMAIN-CONTAINING PROTEIN"/>
    <property type="match status" value="1"/>
</dbReference>
<evidence type="ECO:0000256" key="7">
    <source>
        <dbReference type="ARBA" id="ARBA00037281"/>
    </source>
</evidence>
<keyword evidence="2" id="KW-1003">Cell membrane</keyword>
<keyword evidence="6" id="KW-0472">Membrane</keyword>
<accession>A0A921HYY2</accession>
<comment type="caution">
    <text evidence="12">The sequence shown here is derived from an EMBL/GenBank/DDBJ whole genome shotgun (WGS) entry which is preliminary data.</text>
</comment>
<evidence type="ECO:0000256" key="3">
    <source>
        <dbReference type="ARBA" id="ARBA00022676"/>
    </source>
</evidence>
<evidence type="ECO:0000313" key="12">
    <source>
        <dbReference type="EMBL" id="HJF93375.1"/>
    </source>
</evidence>
<evidence type="ECO:0000313" key="13">
    <source>
        <dbReference type="Proteomes" id="UP000769156"/>
    </source>
</evidence>
<organism evidence="12 13">
    <name type="scientific">Lachnoclostridium phocaeense</name>
    <dbReference type="NCBI Taxonomy" id="1871021"/>
    <lineage>
        <taxon>Bacteria</taxon>
        <taxon>Bacillati</taxon>
        <taxon>Bacillota</taxon>
        <taxon>Clostridia</taxon>
        <taxon>Lachnospirales</taxon>
        <taxon>Lachnospiraceae</taxon>
    </lineage>
</organism>
<evidence type="ECO:0000256" key="2">
    <source>
        <dbReference type="ARBA" id="ARBA00022475"/>
    </source>
</evidence>